<comment type="caution">
    <text evidence="1">The sequence shown here is derived from an EMBL/GenBank/DDBJ whole genome shotgun (WGS) entry which is preliminary data.</text>
</comment>
<dbReference type="AlphaFoldDB" id="A0A6I1QEG0"/>
<gene>
    <name evidence="1" type="ORF">HDG40_007838</name>
</gene>
<dbReference type="Proteomes" id="UP000592780">
    <property type="component" value="Unassembled WGS sequence"/>
</dbReference>
<proteinExistence type="predicted"/>
<dbReference type="RefSeq" id="WP_018437109.1">
    <property type="nucleotide sequence ID" value="NZ_JACHDD010000037.1"/>
</dbReference>
<sequence>MTKLIEIFAWNWSIYEYGAESEAHQGRSGQTSLGSVELRLGDVPLSVVQSSVLRQKWRFIGE</sequence>
<evidence type="ECO:0000313" key="1">
    <source>
        <dbReference type="EMBL" id="MBB5429640.1"/>
    </source>
</evidence>
<reference evidence="1 2" key="1">
    <citation type="submission" date="2020-08" db="EMBL/GenBank/DDBJ databases">
        <title>Genomic Encyclopedia of Type Strains, Phase IV (KMG-V): Genome sequencing to study the core and pangenomes of soil and plant-associated prokaryotes.</title>
        <authorList>
            <person name="Whitman W."/>
        </authorList>
    </citation>
    <scope>NUCLEOTIDE SEQUENCE [LARGE SCALE GENOMIC DNA]</scope>
    <source>
        <strain evidence="1 2">JPY158</strain>
    </source>
</reference>
<name>A0A6I1QEG0_PARAM</name>
<evidence type="ECO:0000313" key="2">
    <source>
        <dbReference type="Proteomes" id="UP000592780"/>
    </source>
</evidence>
<organism evidence="1 2">
    <name type="scientific">Paraburkholderia atlantica</name>
    <dbReference type="NCBI Taxonomy" id="2654982"/>
    <lineage>
        <taxon>Bacteria</taxon>
        <taxon>Pseudomonadati</taxon>
        <taxon>Pseudomonadota</taxon>
        <taxon>Betaproteobacteria</taxon>
        <taxon>Burkholderiales</taxon>
        <taxon>Burkholderiaceae</taxon>
        <taxon>Paraburkholderia</taxon>
    </lineage>
</organism>
<protein>
    <submittedName>
        <fullName evidence="1">Uncharacterized protein</fullName>
    </submittedName>
</protein>
<accession>A0A6I1QEG0</accession>
<keyword evidence="2" id="KW-1185">Reference proteome</keyword>
<dbReference type="EMBL" id="JACHDD010000037">
    <property type="protein sequence ID" value="MBB5429640.1"/>
    <property type="molecule type" value="Genomic_DNA"/>
</dbReference>